<proteinExistence type="predicted"/>
<keyword evidence="1" id="KW-0812">Transmembrane</keyword>
<gene>
    <name evidence="2" type="ORF">IAB91_03780</name>
</gene>
<feature type="transmembrane region" description="Helical" evidence="1">
    <location>
        <begin position="42"/>
        <end position="64"/>
    </location>
</feature>
<protein>
    <submittedName>
        <fullName evidence="2">DUF4199 domain-containing protein</fullName>
    </submittedName>
</protein>
<dbReference type="InterPro" id="IPR025250">
    <property type="entry name" value="DUF4199"/>
</dbReference>
<dbReference type="EMBL" id="JADIMD010000051">
    <property type="protein sequence ID" value="MBO8474396.1"/>
    <property type="molecule type" value="Genomic_DNA"/>
</dbReference>
<keyword evidence="1" id="KW-1133">Transmembrane helix</keyword>
<reference evidence="2" key="1">
    <citation type="submission" date="2020-10" db="EMBL/GenBank/DDBJ databases">
        <authorList>
            <person name="Gilroy R."/>
        </authorList>
    </citation>
    <scope>NUCLEOTIDE SEQUENCE</scope>
    <source>
        <strain evidence="2">B1-13419</strain>
    </source>
</reference>
<evidence type="ECO:0000256" key="1">
    <source>
        <dbReference type="SAM" id="Phobius"/>
    </source>
</evidence>
<reference evidence="2" key="2">
    <citation type="journal article" date="2021" name="PeerJ">
        <title>Extensive microbial diversity within the chicken gut microbiome revealed by metagenomics and culture.</title>
        <authorList>
            <person name="Gilroy R."/>
            <person name="Ravi A."/>
            <person name="Getino M."/>
            <person name="Pursley I."/>
            <person name="Horton D.L."/>
            <person name="Alikhan N.F."/>
            <person name="Baker D."/>
            <person name="Gharbi K."/>
            <person name="Hall N."/>
            <person name="Watson M."/>
            <person name="Adriaenssens E.M."/>
            <person name="Foster-Nyarko E."/>
            <person name="Jarju S."/>
            <person name="Secka A."/>
            <person name="Antonio M."/>
            <person name="Oren A."/>
            <person name="Chaudhuri R.R."/>
            <person name="La Ragione R."/>
            <person name="Hildebrand F."/>
            <person name="Pallen M.J."/>
        </authorList>
    </citation>
    <scope>NUCLEOTIDE SEQUENCE</scope>
    <source>
        <strain evidence="2">B1-13419</strain>
    </source>
</reference>
<name>A0A9D9ILT5_9BACT</name>
<organism evidence="2 3">
    <name type="scientific">Candidatus Cryptobacteroides faecigallinarum</name>
    <dbReference type="NCBI Taxonomy" id="2840763"/>
    <lineage>
        <taxon>Bacteria</taxon>
        <taxon>Pseudomonadati</taxon>
        <taxon>Bacteroidota</taxon>
        <taxon>Bacteroidia</taxon>
        <taxon>Bacteroidales</taxon>
        <taxon>Candidatus Cryptobacteroides</taxon>
    </lineage>
</organism>
<evidence type="ECO:0000313" key="3">
    <source>
        <dbReference type="Proteomes" id="UP000823757"/>
    </source>
</evidence>
<feature type="transmembrane region" description="Helical" evidence="1">
    <location>
        <begin position="14"/>
        <end position="36"/>
    </location>
</feature>
<dbReference type="AlphaFoldDB" id="A0A9D9ILT5"/>
<comment type="caution">
    <text evidence="2">The sequence shown here is derived from an EMBL/GenBank/DDBJ whole genome shotgun (WGS) entry which is preliminary data.</text>
</comment>
<keyword evidence="1" id="KW-0472">Membrane</keyword>
<evidence type="ECO:0000313" key="2">
    <source>
        <dbReference type="EMBL" id="MBO8474396.1"/>
    </source>
</evidence>
<sequence length="188" mass="20606">MDEKLTRGALWNKAGTAGIALGAVSAIYLFVTQYLSSLGSSIWISGFSLVLWGIKLLACIWLMSMFMKRFVEKYPSATSTDSFKFGMVTALCSALVYSAITLANVLVINPDLISQQIDAAMKIAGSSMDSNTINALDKAEAIMPQVIFFSNLIYCFLYGTVLSAILSRNMPPRNPFARRYSHNADSQE</sequence>
<feature type="transmembrane region" description="Helical" evidence="1">
    <location>
        <begin position="146"/>
        <end position="166"/>
    </location>
</feature>
<feature type="transmembrane region" description="Helical" evidence="1">
    <location>
        <begin position="85"/>
        <end position="108"/>
    </location>
</feature>
<dbReference type="Pfam" id="PF13858">
    <property type="entry name" value="DUF4199"/>
    <property type="match status" value="1"/>
</dbReference>
<accession>A0A9D9ILT5</accession>
<dbReference type="Proteomes" id="UP000823757">
    <property type="component" value="Unassembled WGS sequence"/>
</dbReference>